<feature type="binding site" evidence="9">
    <location>
        <position position="191"/>
    </location>
    <ligand>
        <name>chlorophyll a</name>
        <dbReference type="ChEBI" id="CHEBI:58416"/>
        <label>1</label>
    </ligand>
</feature>
<keyword evidence="6" id="KW-0934">Plastid</keyword>
<dbReference type="GO" id="GO:0009765">
    <property type="term" value="P:photosynthesis, light harvesting"/>
    <property type="evidence" value="ECO:0007669"/>
    <property type="project" value="InterPro"/>
</dbReference>
<organism evidence="11 12">
    <name type="scientific">Fistulifera solaris</name>
    <name type="common">Oleaginous diatom</name>
    <dbReference type="NCBI Taxonomy" id="1519565"/>
    <lineage>
        <taxon>Eukaryota</taxon>
        <taxon>Sar</taxon>
        <taxon>Stramenopiles</taxon>
        <taxon>Ochrophyta</taxon>
        <taxon>Bacillariophyta</taxon>
        <taxon>Bacillariophyceae</taxon>
        <taxon>Bacillariophycidae</taxon>
        <taxon>Naviculales</taxon>
        <taxon>Naviculaceae</taxon>
        <taxon>Fistulifera</taxon>
    </lineage>
</organism>
<evidence type="ECO:0000256" key="6">
    <source>
        <dbReference type="ARBA" id="ARBA00022640"/>
    </source>
</evidence>
<feature type="binding site" evidence="9">
    <location>
        <position position="78"/>
    </location>
    <ligand>
        <name>chlorophyll a</name>
        <dbReference type="ChEBI" id="CHEBI:58416"/>
        <label>1</label>
    </ligand>
</feature>
<evidence type="ECO:0000256" key="1">
    <source>
        <dbReference type="ARBA" id="ARBA00004022"/>
    </source>
</evidence>
<dbReference type="OrthoDB" id="423598at2759"/>
<evidence type="ECO:0000256" key="2">
    <source>
        <dbReference type="ARBA" id="ARBA00004229"/>
    </source>
</evidence>
<feature type="binding site" evidence="9">
    <location>
        <position position="177"/>
    </location>
    <ligand>
        <name>chlorophyll a</name>
        <dbReference type="ChEBI" id="CHEBI:58416"/>
        <label>1</label>
    </ligand>
</feature>
<keyword evidence="7" id="KW-0437">Light-harvesting polypeptide</keyword>
<feature type="binding site" description="axial binding residue" evidence="9">
    <location>
        <position position="120"/>
    </location>
    <ligand>
        <name>chlorophyll b</name>
        <dbReference type="ChEBI" id="CHEBI:61721"/>
        <label>1</label>
    </ligand>
    <ligandPart>
        <name>Mg</name>
        <dbReference type="ChEBI" id="CHEBI:25107"/>
    </ligandPart>
</feature>
<dbReference type="Proteomes" id="UP000198406">
    <property type="component" value="Unassembled WGS sequence"/>
</dbReference>
<proteinExistence type="inferred from homology"/>
<feature type="binding site" evidence="9">
    <location>
        <position position="174"/>
    </location>
    <ligand>
        <name>chlorophyll a</name>
        <dbReference type="ChEBI" id="CHEBI:58416"/>
        <label>1</label>
    </ligand>
</feature>
<feature type="binding site" evidence="9">
    <location>
        <position position="75"/>
    </location>
    <ligand>
        <name>chlorophyll a</name>
        <dbReference type="ChEBI" id="CHEBI:58416"/>
        <label>1</label>
    </ligand>
</feature>
<evidence type="ECO:0000256" key="4">
    <source>
        <dbReference type="ARBA" id="ARBA00022528"/>
    </source>
</evidence>
<protein>
    <submittedName>
        <fullName evidence="11">Light-harvesting complex I chlorophyll a/b binding protein 4</fullName>
    </submittedName>
</protein>
<evidence type="ECO:0000313" key="11">
    <source>
        <dbReference type="EMBL" id="GAX13127.1"/>
    </source>
</evidence>
<evidence type="ECO:0000256" key="3">
    <source>
        <dbReference type="ARBA" id="ARBA00005933"/>
    </source>
</evidence>
<evidence type="ECO:0000256" key="5">
    <source>
        <dbReference type="ARBA" id="ARBA00022531"/>
    </source>
</evidence>
<dbReference type="GO" id="GO:0016020">
    <property type="term" value="C:membrane"/>
    <property type="evidence" value="ECO:0007669"/>
    <property type="project" value="InterPro"/>
</dbReference>
<keyword evidence="12" id="KW-1185">Reference proteome</keyword>
<reference evidence="11 12" key="1">
    <citation type="journal article" date="2015" name="Plant Cell">
        <title>Oil accumulation by the oleaginous diatom Fistulifera solaris as revealed by the genome and transcriptome.</title>
        <authorList>
            <person name="Tanaka T."/>
            <person name="Maeda Y."/>
            <person name="Veluchamy A."/>
            <person name="Tanaka M."/>
            <person name="Abida H."/>
            <person name="Marechal E."/>
            <person name="Bowler C."/>
            <person name="Muto M."/>
            <person name="Sunaga Y."/>
            <person name="Tanaka M."/>
            <person name="Yoshino T."/>
            <person name="Taniguchi T."/>
            <person name="Fukuda Y."/>
            <person name="Nemoto M."/>
            <person name="Matsumoto M."/>
            <person name="Wong P.S."/>
            <person name="Aburatani S."/>
            <person name="Fujibuchi W."/>
        </authorList>
    </citation>
    <scope>NUCLEOTIDE SEQUENCE [LARGE SCALE GENOMIC DNA]</scope>
    <source>
        <strain evidence="11 12">JPCC DA0580</strain>
    </source>
</reference>
<keyword evidence="5" id="KW-0602">Photosynthesis</keyword>
<feature type="binding site" description="axial binding residue" evidence="9">
    <location>
        <position position="132"/>
    </location>
    <ligand>
        <name>chlorophyll b</name>
        <dbReference type="ChEBI" id="CHEBI:61721"/>
        <label>1</label>
    </ligand>
    <ligandPart>
        <name>Mg</name>
        <dbReference type="ChEBI" id="CHEBI:25107"/>
    </ligandPart>
</feature>
<evidence type="ECO:0000256" key="9">
    <source>
        <dbReference type="PIRSR" id="PIRSR601344-1"/>
    </source>
</evidence>
<comment type="similarity">
    <text evidence="3">Belongs to the fucoxanthin chlorophyll protein family.</text>
</comment>
<comment type="function">
    <text evidence="1">The light-harvesting complex (LHC) functions as a light receptor, it captures and delivers excitation energy to photosystems with which it is closely associated. Energy is transferred from the carotenoid and chlorophyll C (or B) to chlorophyll A and the photosynthetic reaction centers where it is used to synthesize ATP and reducing power.</text>
</comment>
<dbReference type="GO" id="GO:0009507">
    <property type="term" value="C:chloroplast"/>
    <property type="evidence" value="ECO:0007669"/>
    <property type="project" value="UniProtKB-SubCell"/>
</dbReference>
<dbReference type="GO" id="GO:0030076">
    <property type="term" value="C:light-harvesting complex"/>
    <property type="evidence" value="ECO:0007669"/>
    <property type="project" value="UniProtKB-KW"/>
</dbReference>
<feature type="binding site" evidence="9">
    <location>
        <position position="179"/>
    </location>
    <ligand>
        <name>chlorophyll a</name>
        <dbReference type="ChEBI" id="CHEBI:58416"/>
        <label>1</label>
    </ligand>
</feature>
<dbReference type="InterPro" id="IPR001344">
    <property type="entry name" value="Chloro_AB-bd_pln"/>
</dbReference>
<dbReference type="PANTHER" id="PTHR21649">
    <property type="entry name" value="CHLOROPHYLL A/B BINDING PROTEIN"/>
    <property type="match status" value="1"/>
</dbReference>
<keyword evidence="4" id="KW-0150">Chloroplast</keyword>
<dbReference type="Pfam" id="PF00504">
    <property type="entry name" value="Chloroa_b-bind"/>
    <property type="match status" value="1"/>
</dbReference>
<evidence type="ECO:0000256" key="8">
    <source>
        <dbReference type="ARBA" id="ARBA00044011"/>
    </source>
</evidence>
<feature type="binding site" description="axial binding residue" evidence="9">
    <location>
        <position position="80"/>
    </location>
    <ligand>
        <name>chlorophyll b</name>
        <dbReference type="ChEBI" id="CHEBI:61721"/>
        <label>1</label>
    </ligand>
    <ligandPart>
        <name>Mg</name>
        <dbReference type="ChEBI" id="CHEBI:25107"/>
    </ligandPart>
</feature>
<name>A0A1Z5JGJ4_FISSO</name>
<accession>A0A1Z5JGJ4</accession>
<feature type="binding site" evidence="9">
    <location>
        <position position="173"/>
    </location>
    <ligand>
        <name>chlorophyll a</name>
        <dbReference type="ChEBI" id="CHEBI:58416"/>
        <label>1</label>
    </ligand>
</feature>
<dbReference type="GO" id="GO:0016168">
    <property type="term" value="F:chlorophyll binding"/>
    <property type="evidence" value="ECO:0007669"/>
    <property type="project" value="UniProtKB-KW"/>
</dbReference>
<keyword evidence="9" id="KW-0157">Chromophore</keyword>
<keyword evidence="9" id="KW-0148">Chlorophyll</keyword>
<keyword evidence="10" id="KW-0732">Signal</keyword>
<sequence length="203" mass="22066">MKAVVIASLITSVAAFAPAQQQSRSATELNEFAKGYVGGEGPEPMFIGDTGSKNFDPLGFATKTPEWLPWYREAELKHGRAAMLAVAGFVVPEFVRVPGEQFSFESIPKVIQAHDALPESMIQIFGWISFLEASSFAALANMNEFDRVPGDFGFDPLNLYPKEAAKRKEMQLKELKNGRLAMVAIGGMVAQSAITGNGFPYLA</sequence>
<evidence type="ECO:0000313" key="12">
    <source>
        <dbReference type="Proteomes" id="UP000198406"/>
    </source>
</evidence>
<evidence type="ECO:0000256" key="10">
    <source>
        <dbReference type="SAM" id="SignalP"/>
    </source>
</evidence>
<dbReference type="InterPro" id="IPR022796">
    <property type="entry name" value="Chloroa_b-bind"/>
</dbReference>
<comment type="caution">
    <text evidence="11">The sequence shown here is derived from an EMBL/GenBank/DDBJ whole genome shotgun (WGS) entry which is preliminary data.</text>
</comment>
<dbReference type="SUPFAM" id="SSF103511">
    <property type="entry name" value="Chlorophyll a-b binding protein"/>
    <property type="match status" value="1"/>
</dbReference>
<gene>
    <name evidence="11" type="ORF">FisN_17Hu056</name>
</gene>
<comment type="subunit">
    <text evidence="8">The LHC complex of chromophytic algae is composed of fucoxanthin, chlorophyll A and C bound non-covalently by fucoxanthin chlorophyll proteins (FCPs). The ratio of the pigments in LHC; fucoxanthin: chlorophyll C: chlorophyll A; (0.6-1): (0.1-0.3): (1).</text>
</comment>
<comment type="subcellular location">
    <subcellularLocation>
        <location evidence="2">Plastid</location>
        <location evidence="2">Chloroplast</location>
    </subcellularLocation>
</comment>
<dbReference type="Gene3D" id="1.10.3460.10">
    <property type="entry name" value="Chlorophyll a/b binding protein domain"/>
    <property type="match status" value="1"/>
</dbReference>
<feature type="chain" id="PRO_5012757776" evidence="10">
    <location>
        <begin position="16"/>
        <end position="203"/>
    </location>
</feature>
<evidence type="ECO:0000256" key="7">
    <source>
        <dbReference type="ARBA" id="ARBA00023243"/>
    </source>
</evidence>
<dbReference type="AlphaFoldDB" id="A0A1Z5JGJ4"/>
<dbReference type="EMBL" id="BDSP01000061">
    <property type="protein sequence ID" value="GAX13127.1"/>
    <property type="molecule type" value="Genomic_DNA"/>
</dbReference>
<feature type="signal peptide" evidence="10">
    <location>
        <begin position="1"/>
        <end position="15"/>
    </location>
</feature>
<dbReference type="InParanoid" id="A0A1Z5JGJ4"/>